<dbReference type="Proteomes" id="UP000323439">
    <property type="component" value="Unassembled WGS sequence"/>
</dbReference>
<evidence type="ECO:0000256" key="10">
    <source>
        <dbReference type="HAMAP-Rule" id="MF_01500"/>
    </source>
</evidence>
<comment type="subcellular location">
    <subcellularLocation>
        <location evidence="10">Cell membrane</location>
        <topology evidence="10">Single-pass membrane protein</topology>
    </subcellularLocation>
</comment>
<dbReference type="GO" id="GO:0032259">
    <property type="term" value="P:methylation"/>
    <property type="evidence" value="ECO:0007669"/>
    <property type="project" value="UniProtKB-KW"/>
</dbReference>
<keyword evidence="12" id="KW-1185">Reference proteome</keyword>
<evidence type="ECO:0000256" key="7">
    <source>
        <dbReference type="ARBA" id="ARBA00022989"/>
    </source>
</evidence>
<keyword evidence="9 10" id="KW-0472">Membrane</keyword>
<keyword evidence="5 10" id="KW-0812">Transmembrane</keyword>
<evidence type="ECO:0000313" key="12">
    <source>
        <dbReference type="Proteomes" id="UP000323439"/>
    </source>
</evidence>
<evidence type="ECO:0000313" key="11">
    <source>
        <dbReference type="EMBL" id="SDA61572.1"/>
    </source>
</evidence>
<dbReference type="HAMAP" id="MF_01500">
    <property type="entry name" value="MtrG"/>
    <property type="match status" value="1"/>
</dbReference>
<reference evidence="11 12" key="1">
    <citation type="submission" date="2016-10" db="EMBL/GenBank/DDBJ databases">
        <authorList>
            <person name="Varghese N."/>
            <person name="Submissions S."/>
        </authorList>
    </citation>
    <scope>NUCLEOTIDE SEQUENCE [LARGE SCALE GENOMIC DNA]</scope>
    <source>
        <strain evidence="11 12">DSM 16643</strain>
    </source>
</reference>
<evidence type="ECO:0000256" key="9">
    <source>
        <dbReference type="ARBA" id="ARBA00023136"/>
    </source>
</evidence>
<comment type="catalytic activity">
    <reaction evidence="10">
        <text>5-methyl-5,6,7,8-tetrahydromethanopterin + coenzyme M + 2 Na(+)(in) = 5,6,7,8-tetrahydromethanopterin + methyl-coenzyme M + 2 Na(+)(out)</text>
        <dbReference type="Rhea" id="RHEA:53492"/>
        <dbReference type="ChEBI" id="CHEBI:29101"/>
        <dbReference type="ChEBI" id="CHEBI:58103"/>
        <dbReference type="ChEBI" id="CHEBI:58116"/>
        <dbReference type="ChEBI" id="CHEBI:58286"/>
        <dbReference type="ChEBI" id="CHEBI:58319"/>
        <dbReference type="EC" id="7.2.1.4"/>
    </reaction>
</comment>
<dbReference type="GO" id="GO:0019386">
    <property type="term" value="P:methanogenesis, from carbon dioxide"/>
    <property type="evidence" value="ECO:0007669"/>
    <property type="project" value="UniProtKB-UniRule"/>
</dbReference>
<keyword evidence="2 10" id="KW-0554">One-carbon metabolism</keyword>
<keyword evidence="6 10" id="KW-1278">Translocase</keyword>
<proteinExistence type="inferred from homology"/>
<comment type="function">
    <text evidence="10">Part of a complex that catalyzes the formation of methyl-coenzyme M and tetrahydromethanopterin from coenzyme M and methyl-tetrahydromethanopterin. This is an energy-conserving, sodium-ion translocating step.</text>
</comment>
<keyword evidence="7 10" id="KW-1133">Transmembrane helix</keyword>
<evidence type="ECO:0000256" key="3">
    <source>
        <dbReference type="ARBA" id="ARBA00022603"/>
    </source>
</evidence>
<accession>A0A1G5WU99</accession>
<feature type="transmembrane region" description="Helical" evidence="10">
    <location>
        <begin position="52"/>
        <end position="76"/>
    </location>
</feature>
<dbReference type="GO" id="GO:0030269">
    <property type="term" value="F:tetrahydromethanopterin S-methyltransferase activity"/>
    <property type="evidence" value="ECO:0007669"/>
    <property type="project" value="UniProtKB-UniRule"/>
</dbReference>
<dbReference type="AlphaFoldDB" id="A0A1G5WU99"/>
<dbReference type="PIRSF" id="PIRSF006500">
    <property type="entry name" value="MtrG"/>
    <property type="match status" value="1"/>
</dbReference>
<keyword evidence="3 10" id="KW-0489">Methyltransferase</keyword>
<protein>
    <recommendedName>
        <fullName evidence="10">Tetrahydromethanopterin S-methyltransferase subunit G</fullName>
        <ecNumber evidence="10">7.2.1.4</ecNumber>
    </recommendedName>
    <alternativeName>
        <fullName evidence="10">N5-methyltetrahydromethanopterin--coenzyme M methyltransferase subunit G</fullName>
    </alternativeName>
</protein>
<gene>
    <name evidence="10" type="primary">mtrG</name>
    <name evidence="11" type="ORF">SAMN02910315_01679</name>
</gene>
<evidence type="ECO:0000256" key="2">
    <source>
        <dbReference type="ARBA" id="ARBA00022563"/>
    </source>
</evidence>
<name>A0A1G5WU99_9EURY</name>
<dbReference type="OrthoDB" id="147532at2157"/>
<dbReference type="InterPro" id="IPR005866">
    <property type="entry name" value="THM_MeTrfase_su_G"/>
</dbReference>
<dbReference type="UniPathway" id="UPA00640">
    <property type="reaction ID" value="UER00698"/>
</dbReference>
<evidence type="ECO:0000256" key="6">
    <source>
        <dbReference type="ARBA" id="ARBA00022967"/>
    </source>
</evidence>
<evidence type="ECO:0000256" key="4">
    <source>
        <dbReference type="ARBA" id="ARBA00022679"/>
    </source>
</evidence>
<comment type="similarity">
    <text evidence="10">Belongs to the MtrG family.</text>
</comment>
<dbReference type="Pfam" id="PF04210">
    <property type="entry name" value="MtrG"/>
    <property type="match status" value="1"/>
</dbReference>
<dbReference type="RefSeq" id="WP_149732207.1">
    <property type="nucleotide sequence ID" value="NZ_FMXB01000013.1"/>
</dbReference>
<dbReference type="EC" id="7.2.1.4" evidence="10"/>
<organism evidence="11 12">
    <name type="scientific">Methanobrevibacter millerae</name>
    <dbReference type="NCBI Taxonomy" id="230361"/>
    <lineage>
        <taxon>Archaea</taxon>
        <taxon>Methanobacteriati</taxon>
        <taxon>Methanobacteriota</taxon>
        <taxon>Methanomada group</taxon>
        <taxon>Methanobacteria</taxon>
        <taxon>Methanobacteriales</taxon>
        <taxon>Methanobacteriaceae</taxon>
        <taxon>Methanobrevibacter</taxon>
    </lineage>
</organism>
<keyword evidence="4 10" id="KW-0808">Transferase</keyword>
<evidence type="ECO:0000256" key="8">
    <source>
        <dbReference type="ARBA" id="ARBA00022994"/>
    </source>
</evidence>
<evidence type="ECO:0000256" key="5">
    <source>
        <dbReference type="ARBA" id="ARBA00022692"/>
    </source>
</evidence>
<keyword evidence="1 10" id="KW-1003">Cell membrane</keyword>
<dbReference type="GO" id="GO:0005886">
    <property type="term" value="C:plasma membrane"/>
    <property type="evidence" value="ECO:0007669"/>
    <property type="project" value="UniProtKB-SubCell"/>
</dbReference>
<keyword evidence="8 10" id="KW-0484">Methanogenesis</keyword>
<evidence type="ECO:0000256" key="1">
    <source>
        <dbReference type="ARBA" id="ARBA00022475"/>
    </source>
</evidence>
<dbReference type="NCBIfam" id="TIGR01149">
    <property type="entry name" value="mtrG"/>
    <property type="match status" value="1"/>
</dbReference>
<dbReference type="STRING" id="230361.sm9_2020"/>
<comment type="pathway">
    <text evidence="10">One-carbon metabolism; methanogenesis from CO(2); methyl-coenzyme M from 5,10-methylene-5,6,7,8-tetrahydromethanopterin: step 2/2.</text>
</comment>
<dbReference type="EMBL" id="FMXB01000013">
    <property type="protein sequence ID" value="SDA61572.1"/>
    <property type="molecule type" value="Genomic_DNA"/>
</dbReference>
<comment type="subunit">
    <text evidence="10">The complex is composed of 8 subunits; MtrA, MtrB, MtrC, MtrD, MtrE, MtrF, MtrG and MtrH.</text>
</comment>
<dbReference type="GO" id="GO:0006730">
    <property type="term" value="P:one-carbon metabolic process"/>
    <property type="evidence" value="ECO:0007669"/>
    <property type="project" value="UniProtKB-UniRule"/>
</dbReference>
<sequence length="84" mass="9195">MSDEENSVPQVMVSPDDFNPLLAKLDAAEEKVDFTVGEYYQRLGQQSGRDVGILYGIILGLFILIVSIKFGAIAMFQTLLAGLL</sequence>